<dbReference type="Proteomes" id="UP000186364">
    <property type="component" value="Unassembled WGS sequence"/>
</dbReference>
<dbReference type="InterPro" id="IPR001387">
    <property type="entry name" value="Cro/C1-type_HTH"/>
</dbReference>
<sequence length="130" mass="14250">MAGDNVLNGIDIRRVTIDGKAYVQIGEEDFEDLIDGLQADVILARIAAGEETWPHELVVELMNTDSPIRTYRTYRNLTVSELAAAAGISQPYLSEIEAGKKTGSVDVLKRIAGVLKVDLDDLVVERDAHQ</sequence>
<dbReference type="CDD" id="cd00093">
    <property type="entry name" value="HTH_XRE"/>
    <property type="match status" value="1"/>
</dbReference>
<evidence type="ECO:0000313" key="4">
    <source>
        <dbReference type="Proteomes" id="UP000186364"/>
    </source>
</evidence>
<dbReference type="Pfam" id="PF01381">
    <property type="entry name" value="HTH_3"/>
    <property type="match status" value="1"/>
</dbReference>
<proteinExistence type="predicted"/>
<evidence type="ECO:0000256" key="1">
    <source>
        <dbReference type="ARBA" id="ARBA00023125"/>
    </source>
</evidence>
<dbReference type="InterPro" id="IPR010982">
    <property type="entry name" value="Lambda_DNA-bd_dom_sf"/>
</dbReference>
<name>A0A1Q9B3K7_9HYPH</name>
<dbReference type="GO" id="GO:0003700">
    <property type="term" value="F:DNA-binding transcription factor activity"/>
    <property type="evidence" value="ECO:0007669"/>
    <property type="project" value="TreeGrafter"/>
</dbReference>
<dbReference type="GO" id="GO:0003677">
    <property type="term" value="F:DNA binding"/>
    <property type="evidence" value="ECO:0007669"/>
    <property type="project" value="UniProtKB-KW"/>
</dbReference>
<keyword evidence="4" id="KW-1185">Reference proteome</keyword>
<dbReference type="AlphaFoldDB" id="A0A1Q9B3K7"/>
<accession>A0A1Q9B3K7</accession>
<dbReference type="PANTHER" id="PTHR46797">
    <property type="entry name" value="HTH-TYPE TRANSCRIPTIONAL REGULATOR"/>
    <property type="match status" value="1"/>
</dbReference>
<keyword evidence="1" id="KW-0238">DNA-binding</keyword>
<dbReference type="SUPFAM" id="SSF47413">
    <property type="entry name" value="lambda repressor-like DNA-binding domains"/>
    <property type="match status" value="1"/>
</dbReference>
<dbReference type="PROSITE" id="PS50943">
    <property type="entry name" value="HTH_CROC1"/>
    <property type="match status" value="1"/>
</dbReference>
<reference evidence="3 4" key="1">
    <citation type="submission" date="2016-09" db="EMBL/GenBank/DDBJ databases">
        <title>Rhizobium sp. nov., a novel species isolated from the rice rhizosphere.</title>
        <authorList>
            <person name="Zhao J."/>
            <person name="Zhang X."/>
        </authorList>
    </citation>
    <scope>NUCLEOTIDE SEQUENCE [LARGE SCALE GENOMIC DNA]</scope>
    <source>
        <strain evidence="3 4">1.7048</strain>
    </source>
</reference>
<dbReference type="EMBL" id="MKIP01000023">
    <property type="protein sequence ID" value="OLP62629.1"/>
    <property type="molecule type" value="Genomic_DNA"/>
</dbReference>
<organism evidence="3 4">
    <name type="scientific">Xaviernesmea oryzae</name>
    <dbReference type="NCBI Taxonomy" id="464029"/>
    <lineage>
        <taxon>Bacteria</taxon>
        <taxon>Pseudomonadati</taxon>
        <taxon>Pseudomonadota</taxon>
        <taxon>Alphaproteobacteria</taxon>
        <taxon>Hyphomicrobiales</taxon>
        <taxon>Rhizobiaceae</taxon>
        <taxon>Rhizobium/Agrobacterium group</taxon>
        <taxon>Xaviernesmea</taxon>
    </lineage>
</organism>
<dbReference type="OrthoDB" id="407979at2"/>
<feature type="domain" description="HTH cro/C1-type" evidence="2">
    <location>
        <begin position="68"/>
        <end position="122"/>
    </location>
</feature>
<dbReference type="RefSeq" id="WP_075625441.1">
    <property type="nucleotide sequence ID" value="NZ_FOAM01000025.1"/>
</dbReference>
<protein>
    <submittedName>
        <fullName evidence="3">Transcriptional regulator</fullName>
    </submittedName>
</protein>
<dbReference type="PANTHER" id="PTHR46797:SF1">
    <property type="entry name" value="METHYLPHOSPHONATE SYNTHASE"/>
    <property type="match status" value="1"/>
</dbReference>
<dbReference type="GO" id="GO:0005829">
    <property type="term" value="C:cytosol"/>
    <property type="evidence" value="ECO:0007669"/>
    <property type="project" value="TreeGrafter"/>
</dbReference>
<dbReference type="SMART" id="SM00530">
    <property type="entry name" value="HTH_XRE"/>
    <property type="match status" value="1"/>
</dbReference>
<evidence type="ECO:0000259" key="2">
    <source>
        <dbReference type="PROSITE" id="PS50943"/>
    </source>
</evidence>
<comment type="caution">
    <text evidence="3">The sequence shown here is derived from an EMBL/GenBank/DDBJ whole genome shotgun (WGS) entry which is preliminary data.</text>
</comment>
<dbReference type="InterPro" id="IPR050807">
    <property type="entry name" value="TransReg_Diox_bact_type"/>
</dbReference>
<gene>
    <name evidence="3" type="ORF">BJF93_12540</name>
</gene>
<dbReference type="Gene3D" id="1.10.260.40">
    <property type="entry name" value="lambda repressor-like DNA-binding domains"/>
    <property type="match status" value="1"/>
</dbReference>
<evidence type="ECO:0000313" key="3">
    <source>
        <dbReference type="EMBL" id="OLP62629.1"/>
    </source>
</evidence>